<dbReference type="InterPro" id="IPR043171">
    <property type="entry name" value="Ap4A_phos1/2-like"/>
</dbReference>
<organism evidence="5 6">
    <name type="scientific">Aureobasidium pullulans</name>
    <name type="common">Black yeast</name>
    <name type="synonym">Pullularia pullulans</name>
    <dbReference type="NCBI Taxonomy" id="5580"/>
    <lineage>
        <taxon>Eukaryota</taxon>
        <taxon>Fungi</taxon>
        <taxon>Dikarya</taxon>
        <taxon>Ascomycota</taxon>
        <taxon>Pezizomycotina</taxon>
        <taxon>Dothideomycetes</taxon>
        <taxon>Dothideomycetidae</taxon>
        <taxon>Dothideales</taxon>
        <taxon>Saccotheciaceae</taxon>
        <taxon>Aureobasidium</taxon>
    </lineage>
</organism>
<feature type="domain" description="ATP adenylyltransferase C-terminal" evidence="3">
    <location>
        <begin position="560"/>
        <end position="691"/>
    </location>
</feature>
<feature type="domain" description="Ap4A phosphorylase 1/2 N-terminal" evidence="4">
    <location>
        <begin position="364"/>
        <end position="529"/>
    </location>
</feature>
<name>A0AB38LUV3_AURPU</name>
<dbReference type="Pfam" id="PF09830">
    <property type="entry name" value="ATP_transf"/>
    <property type="match status" value="1"/>
</dbReference>
<feature type="region of interest" description="Disordered" evidence="2">
    <location>
        <begin position="21"/>
        <end position="48"/>
    </location>
</feature>
<dbReference type="GO" id="GO:0003877">
    <property type="term" value="F:ATP:ADP adenylyltransferase activity"/>
    <property type="evidence" value="ECO:0007669"/>
    <property type="project" value="InterPro"/>
</dbReference>
<dbReference type="EMBL" id="QZBJ01000038">
    <property type="protein sequence ID" value="THY73237.1"/>
    <property type="molecule type" value="Genomic_DNA"/>
</dbReference>
<dbReference type="InterPro" id="IPR019200">
    <property type="entry name" value="ATP_adenylylTrfase_C"/>
</dbReference>
<feature type="compositionally biased region" description="Low complexity" evidence="2">
    <location>
        <begin position="22"/>
        <end position="37"/>
    </location>
</feature>
<dbReference type="Gene3D" id="3.30.428.70">
    <property type="match status" value="1"/>
</dbReference>
<dbReference type="InterPro" id="IPR009163">
    <property type="entry name" value="Ap4A_phos1/2"/>
</dbReference>
<feature type="compositionally biased region" description="Polar residues" evidence="2">
    <location>
        <begin position="38"/>
        <end position="48"/>
    </location>
</feature>
<dbReference type="PANTHER" id="PTHR38420">
    <property type="entry name" value="AP-4-A PHOSPHORYLASE II"/>
    <property type="match status" value="1"/>
</dbReference>
<evidence type="ECO:0000313" key="6">
    <source>
        <dbReference type="Proteomes" id="UP000305064"/>
    </source>
</evidence>
<dbReference type="SUPFAM" id="SSF54197">
    <property type="entry name" value="HIT-like"/>
    <property type="match status" value="1"/>
</dbReference>
<evidence type="ECO:0000259" key="3">
    <source>
        <dbReference type="Pfam" id="PF09830"/>
    </source>
</evidence>
<protein>
    <submittedName>
        <fullName evidence="5">Bis-tetraphosphatase</fullName>
    </submittedName>
</protein>
<dbReference type="InterPro" id="IPR036265">
    <property type="entry name" value="HIT-like_sf"/>
</dbReference>
<reference evidence="5 6" key="1">
    <citation type="submission" date="2018-10" db="EMBL/GenBank/DDBJ databases">
        <title>Fifty Aureobasidium pullulans genomes reveal a recombining polyextremotolerant generalist.</title>
        <authorList>
            <person name="Gostincar C."/>
            <person name="Turk M."/>
            <person name="Zajc J."/>
            <person name="Gunde-Cimerman N."/>
        </authorList>
    </citation>
    <scope>NUCLEOTIDE SEQUENCE [LARGE SCALE GENOMIC DNA]</scope>
    <source>
        <strain evidence="5 6">EXF-4256</strain>
    </source>
</reference>
<comment type="caution">
    <text evidence="5">The sequence shown here is derived from an EMBL/GenBank/DDBJ whole genome shotgun (WGS) entry which is preliminary data.</text>
</comment>
<dbReference type="GO" id="GO:0005524">
    <property type="term" value="F:ATP binding"/>
    <property type="evidence" value="ECO:0007669"/>
    <property type="project" value="InterPro"/>
</dbReference>
<evidence type="ECO:0000256" key="1">
    <source>
        <dbReference type="SAM" id="Coils"/>
    </source>
</evidence>
<feature type="region of interest" description="Disordered" evidence="2">
    <location>
        <begin position="413"/>
        <end position="432"/>
    </location>
</feature>
<dbReference type="Pfam" id="PF19327">
    <property type="entry name" value="Ap4A_phos_N"/>
    <property type="match status" value="1"/>
</dbReference>
<dbReference type="PANTHER" id="PTHR38420:SF3">
    <property type="entry name" value="5',5'''-P-1,P-4-TETRAPHOSPHATE PHOSPHORYLASE 2"/>
    <property type="match status" value="1"/>
</dbReference>
<dbReference type="GO" id="GO:0009117">
    <property type="term" value="P:nucleotide metabolic process"/>
    <property type="evidence" value="ECO:0007669"/>
    <property type="project" value="InterPro"/>
</dbReference>
<keyword evidence="1" id="KW-0175">Coiled coil</keyword>
<dbReference type="InterPro" id="IPR045759">
    <property type="entry name" value="Ap4A_phos1/2_N"/>
</dbReference>
<feature type="coiled-coil region" evidence="1">
    <location>
        <begin position="762"/>
        <end position="806"/>
    </location>
</feature>
<proteinExistence type="predicted"/>
<dbReference type="Proteomes" id="UP000305064">
    <property type="component" value="Unassembled WGS sequence"/>
</dbReference>
<dbReference type="AlphaFoldDB" id="A0AB38LUV3"/>
<evidence type="ECO:0000313" key="5">
    <source>
        <dbReference type="EMBL" id="THY73237.1"/>
    </source>
</evidence>
<accession>A0AB38LUV3</accession>
<evidence type="ECO:0000259" key="4">
    <source>
        <dbReference type="Pfam" id="PF19327"/>
    </source>
</evidence>
<evidence type="ECO:0000256" key="2">
    <source>
        <dbReference type="SAM" id="MobiDB-lite"/>
    </source>
</evidence>
<gene>
    <name evidence="5" type="ORF">D6C94_05977</name>
</gene>
<sequence>MSTLFEQDTKDYFFDLECPELTGSESSQSPTASSFTSGGSYTAPSPSADTKDLVLCENGVSVYSPISDLSPLSNFSDSCFNVDSSSTWSEQPIVPSCNPSSQYSPDLWSCSQYLPSQSLFDVTGRSTMPIQSHSEGSYASSIQGMFPMAVSHLPAEPTCSLEQTMPISFVDYGADGMVVPGHLFNTTLDRYSFTDPSPVTLPTQSIGDSTYLASAVDPIEAEVTPEPSQQTTRFVPEIARNTKDEYLQEARRRGLSYKEIKRRGGFTEAESTLRGRIRILSKPKEMRVRKPQWNRSDIMLLVEAVESFSEASQGSSSRKTNMRQKSNMSKLPWKKVAEWMLSHGASYPFAGATCAKKWEQIRLEEALPSLVKAKFATAKASNALIFSSTELSILRTKSAAPFQLRYCPALAKKPTGDGKKQPSGPKPDPFDQVSPELLIANIPSNNPSHLLVLNKYPVIPQHFIIATKLNKQQTHMLEQDDLAATHACLKAWEENKNSKLFSFFNSGEHSGASQAHRHLQFLSVDEMKRDQQESASWDPLIERMLAAPADEGQGLRTNPGLPFTHYALELPQEPSPETLYSSYNKLYEAAAAAVRSYISSNQNPDLELHPSEGGSSPISYNLAMTTSAMAIVPRRKEGAAIKDSKGNEVGSVALNGTLLAGTLMVKLEDEWNALRDDQLQLDGILTAIGVPRPCDEIPDNDNADAQYTALLLREEELIEAVRKVDPEEASKMERKLDKITRVPWSKLEQSDQSSDEIRLDRLHSIERARNEAEEAIQKEIQQAALKKAHEEKIRQQEARLALQQDQKVLSDQELTQAILAFISKRSRPKRCPDNGEYSWSGKVFHVKQQIKWKEEDDNYLARDISRRLCSRNLPYKIPRIQFWRVNQESVRYSRLLPEHLAYRPVDAVTLSNKKGADYALKLAAKRIWIIVTHADDEDEYRRLF</sequence>